<dbReference type="GO" id="GO:0016757">
    <property type="term" value="F:glycosyltransferase activity"/>
    <property type="evidence" value="ECO:0007669"/>
    <property type="project" value="InterPro"/>
</dbReference>
<protein>
    <submittedName>
        <fullName evidence="3">Glycosyltransferase involved in cell wall bisynthesis</fullName>
    </submittedName>
</protein>
<accession>A0A1H9Z299</accession>
<name>A0A1H9Z299_9PROT</name>
<dbReference type="SUPFAM" id="SSF53756">
    <property type="entry name" value="UDP-Glycosyltransferase/glycogen phosphorylase"/>
    <property type="match status" value="1"/>
</dbReference>
<dbReference type="PANTHER" id="PTHR45947">
    <property type="entry name" value="SULFOQUINOVOSYL TRANSFERASE SQD2"/>
    <property type="match status" value="1"/>
</dbReference>
<evidence type="ECO:0000313" key="4">
    <source>
        <dbReference type="Proteomes" id="UP000199345"/>
    </source>
</evidence>
<dbReference type="CDD" id="cd03801">
    <property type="entry name" value="GT4_PimA-like"/>
    <property type="match status" value="1"/>
</dbReference>
<sequence>MKNTLLSLNTYNYRRGGSDAVFFDHQKLFQELDWNTVAFTMRHPKNEVSEWEQYFVDELEFGNDYSLLQKIVMAGKVIYSWEASANLKKLIQRIRPDIAHAHCIYHHLSPSVLAVLSEAGIPTVMTAHDLKLACPAYKMLNKAGVCERCKHGNLWHVVKNRCIHDSLSASMLVSVESSVHKLFGLYKKNLDKIITPSQFYRNKLIEWGWRPDKLVYIPNFIHYQSYVPQYKAGEYFLYFGRLAPEKGVDTLIKAALMTGVKLKLAGTGPYEKKLHRLVPEGCNTIEFLGYRSGDTLKSLIQHARAVVLPSQWYENAPISILESYACGKPVIGSRIGGIPEMLKPGETGFLFETGNVTALSELLQDIQSMPETRLEEMGRAAHNFATSAFTVDRYLENMCSLYQSLGVRLLN</sequence>
<keyword evidence="3" id="KW-0808">Transferase</keyword>
<keyword evidence="4" id="KW-1185">Reference proteome</keyword>
<dbReference type="Gene3D" id="3.40.50.2000">
    <property type="entry name" value="Glycogen Phosphorylase B"/>
    <property type="match status" value="2"/>
</dbReference>
<feature type="domain" description="Glycosyltransferase subfamily 4-like N-terminal" evidence="2">
    <location>
        <begin position="74"/>
        <end position="222"/>
    </location>
</feature>
<reference evidence="4" key="1">
    <citation type="submission" date="2016-10" db="EMBL/GenBank/DDBJ databases">
        <authorList>
            <person name="Varghese N."/>
            <person name="Submissions S."/>
        </authorList>
    </citation>
    <scope>NUCLEOTIDE SEQUENCE [LARGE SCALE GENOMIC DNA]</scope>
    <source>
        <strain evidence="4">Nm71</strain>
    </source>
</reference>
<feature type="domain" description="Glycosyl transferase family 1" evidence="1">
    <location>
        <begin position="233"/>
        <end position="380"/>
    </location>
</feature>
<dbReference type="InterPro" id="IPR050194">
    <property type="entry name" value="Glycosyltransferase_grp1"/>
</dbReference>
<dbReference type="InterPro" id="IPR001296">
    <property type="entry name" value="Glyco_trans_1"/>
</dbReference>
<evidence type="ECO:0000259" key="1">
    <source>
        <dbReference type="Pfam" id="PF00534"/>
    </source>
</evidence>
<dbReference type="PANTHER" id="PTHR45947:SF13">
    <property type="entry name" value="TRANSFERASE"/>
    <property type="match status" value="1"/>
</dbReference>
<gene>
    <name evidence="3" type="ORF">SAMN05216326_10358</name>
</gene>
<organism evidence="3 4">
    <name type="scientific">Nitrosomonas marina</name>
    <dbReference type="NCBI Taxonomy" id="917"/>
    <lineage>
        <taxon>Bacteria</taxon>
        <taxon>Pseudomonadati</taxon>
        <taxon>Pseudomonadota</taxon>
        <taxon>Betaproteobacteria</taxon>
        <taxon>Nitrosomonadales</taxon>
        <taxon>Nitrosomonadaceae</taxon>
        <taxon>Nitrosomonas</taxon>
    </lineage>
</organism>
<dbReference type="InterPro" id="IPR028098">
    <property type="entry name" value="Glyco_trans_4-like_N"/>
</dbReference>
<dbReference type="EMBL" id="FOIA01000003">
    <property type="protein sequence ID" value="SES75646.1"/>
    <property type="molecule type" value="Genomic_DNA"/>
</dbReference>
<proteinExistence type="predicted"/>
<dbReference type="Pfam" id="PF13439">
    <property type="entry name" value="Glyco_transf_4"/>
    <property type="match status" value="1"/>
</dbReference>
<dbReference type="RefSeq" id="WP_090655934.1">
    <property type="nucleotide sequence ID" value="NZ_FOIA01000003.1"/>
</dbReference>
<dbReference type="Proteomes" id="UP000199345">
    <property type="component" value="Unassembled WGS sequence"/>
</dbReference>
<dbReference type="AlphaFoldDB" id="A0A1H9Z299"/>
<dbReference type="OrthoDB" id="484631at2"/>
<evidence type="ECO:0000259" key="2">
    <source>
        <dbReference type="Pfam" id="PF13439"/>
    </source>
</evidence>
<dbReference type="Pfam" id="PF00534">
    <property type="entry name" value="Glycos_transf_1"/>
    <property type="match status" value="1"/>
</dbReference>
<evidence type="ECO:0000313" key="3">
    <source>
        <dbReference type="EMBL" id="SES75646.1"/>
    </source>
</evidence>